<keyword evidence="1" id="KW-0472">Membrane</keyword>
<feature type="transmembrane region" description="Helical" evidence="1">
    <location>
        <begin position="71"/>
        <end position="92"/>
    </location>
</feature>
<dbReference type="Proteomes" id="UP000465304">
    <property type="component" value="Unassembled WGS sequence"/>
</dbReference>
<reference evidence="2 3" key="1">
    <citation type="journal article" date="2019" name="Emerg. Microbes Infect.">
        <title>Comprehensive subspecies identification of 175 nontuberculous mycobacteria species based on 7547 genomic profiles.</title>
        <authorList>
            <person name="Matsumoto Y."/>
            <person name="Kinjo T."/>
            <person name="Motooka D."/>
            <person name="Nabeya D."/>
            <person name="Jung N."/>
            <person name="Uechi K."/>
            <person name="Horii T."/>
            <person name="Iida T."/>
            <person name="Fujita J."/>
            <person name="Nakamura S."/>
        </authorList>
    </citation>
    <scope>NUCLEOTIDE SEQUENCE [LARGE SCALE GENOMIC DNA]</scope>
    <source>
        <strain evidence="2 3">JCM 30996</strain>
    </source>
</reference>
<dbReference type="AlphaFoldDB" id="A0A7I9ZJS4"/>
<evidence type="ECO:0000313" key="2">
    <source>
        <dbReference type="EMBL" id="GFH01096.1"/>
    </source>
</evidence>
<sequence length="96" mass="10633">MSESTIGWLMLAAAAMTFVFGGASRVFIGRRRHTRGVRRLVHVFRRTGVARVLFGRFEEDVLDDDELDTMILMPAIVIACGLALTAVFLLGYDTLA</sequence>
<gene>
    <name evidence="2" type="ORF">MHIP_15790</name>
</gene>
<keyword evidence="3" id="KW-1185">Reference proteome</keyword>
<proteinExistence type="predicted"/>
<organism evidence="2 3">
    <name type="scientific">Mycolicibacterium hippocampi</name>
    <dbReference type="NCBI Taxonomy" id="659824"/>
    <lineage>
        <taxon>Bacteria</taxon>
        <taxon>Bacillati</taxon>
        <taxon>Actinomycetota</taxon>
        <taxon>Actinomycetes</taxon>
        <taxon>Mycobacteriales</taxon>
        <taxon>Mycobacteriaceae</taxon>
        <taxon>Mycolicibacterium</taxon>
    </lineage>
</organism>
<feature type="transmembrane region" description="Helical" evidence="1">
    <location>
        <begin position="6"/>
        <end position="28"/>
    </location>
</feature>
<comment type="caution">
    <text evidence="2">The sequence shown here is derived from an EMBL/GenBank/DDBJ whole genome shotgun (WGS) entry which is preliminary data.</text>
</comment>
<protein>
    <submittedName>
        <fullName evidence="2">Uncharacterized protein</fullName>
    </submittedName>
</protein>
<accession>A0A7I9ZJS4</accession>
<evidence type="ECO:0000313" key="3">
    <source>
        <dbReference type="Proteomes" id="UP000465304"/>
    </source>
</evidence>
<keyword evidence="1" id="KW-1133">Transmembrane helix</keyword>
<name>A0A7I9ZJS4_9MYCO</name>
<keyword evidence="1" id="KW-0812">Transmembrane</keyword>
<evidence type="ECO:0000256" key="1">
    <source>
        <dbReference type="SAM" id="Phobius"/>
    </source>
</evidence>
<dbReference type="EMBL" id="BLLB01000002">
    <property type="protein sequence ID" value="GFH01096.1"/>
    <property type="molecule type" value="Genomic_DNA"/>
</dbReference>